<dbReference type="EMBL" id="LS974617">
    <property type="protein sequence ID" value="CAG7889002.1"/>
    <property type="molecule type" value="Genomic_DNA"/>
</dbReference>
<gene>
    <name evidence="2" type="ORF">BRAPAZ1V2_A01P30780.2</name>
</gene>
<feature type="compositionally biased region" description="Polar residues" evidence="1">
    <location>
        <begin position="21"/>
        <end position="44"/>
    </location>
</feature>
<feature type="compositionally biased region" description="Low complexity" evidence="1">
    <location>
        <begin position="1"/>
        <end position="14"/>
    </location>
</feature>
<name>A0A8D9LWB1_BRACM</name>
<evidence type="ECO:0000313" key="2">
    <source>
        <dbReference type="EMBL" id="CAG7889002.1"/>
    </source>
</evidence>
<dbReference type="Proteomes" id="UP000694005">
    <property type="component" value="Chromosome A01"/>
</dbReference>
<organism evidence="2 3">
    <name type="scientific">Brassica campestris</name>
    <name type="common">Field mustard</name>
    <dbReference type="NCBI Taxonomy" id="3711"/>
    <lineage>
        <taxon>Eukaryota</taxon>
        <taxon>Viridiplantae</taxon>
        <taxon>Streptophyta</taxon>
        <taxon>Embryophyta</taxon>
        <taxon>Tracheophyta</taxon>
        <taxon>Spermatophyta</taxon>
        <taxon>Magnoliopsida</taxon>
        <taxon>eudicotyledons</taxon>
        <taxon>Gunneridae</taxon>
        <taxon>Pentapetalae</taxon>
        <taxon>rosids</taxon>
        <taxon>malvids</taxon>
        <taxon>Brassicales</taxon>
        <taxon>Brassicaceae</taxon>
        <taxon>Brassiceae</taxon>
        <taxon>Brassica</taxon>
    </lineage>
</organism>
<evidence type="ECO:0000313" key="3">
    <source>
        <dbReference type="Proteomes" id="UP000694005"/>
    </source>
</evidence>
<sequence>MNNLATRATTTTIITKKRDTNPTPERQTTAGYTKATPQQIQGEHTLSELYAPSRAQVRP</sequence>
<dbReference type="Gramene" id="A01p30780.2_BraZ1">
    <property type="protein sequence ID" value="A01p30780.2_BraZ1.CDS.1"/>
    <property type="gene ID" value="A01g30780.2_BraZ1"/>
</dbReference>
<proteinExistence type="predicted"/>
<dbReference type="AlphaFoldDB" id="A0A8D9LWB1"/>
<feature type="region of interest" description="Disordered" evidence="1">
    <location>
        <begin position="1"/>
        <end position="59"/>
    </location>
</feature>
<accession>A0A8D9LWB1</accession>
<evidence type="ECO:0000256" key="1">
    <source>
        <dbReference type="SAM" id="MobiDB-lite"/>
    </source>
</evidence>
<protein>
    <submittedName>
        <fullName evidence="2">Uncharacterized protein</fullName>
    </submittedName>
</protein>
<reference evidence="2 3" key="1">
    <citation type="submission" date="2021-07" db="EMBL/GenBank/DDBJ databases">
        <authorList>
            <consortium name="Genoscope - CEA"/>
            <person name="William W."/>
        </authorList>
    </citation>
    <scope>NUCLEOTIDE SEQUENCE [LARGE SCALE GENOMIC DNA]</scope>
</reference>